<evidence type="ECO:0000256" key="1">
    <source>
        <dbReference type="ARBA" id="ARBA00002368"/>
    </source>
</evidence>
<keyword evidence="9" id="KW-1185">Reference proteome</keyword>
<feature type="binding site" evidence="6">
    <location>
        <position position="240"/>
    </location>
    <ligand>
        <name>Zn(2+)</name>
        <dbReference type="ChEBI" id="CHEBI:29105"/>
        <label>2</label>
    </ligand>
</feature>
<dbReference type="InterPro" id="IPR002195">
    <property type="entry name" value="Dihydroorotase_CS"/>
</dbReference>
<dbReference type="GeneID" id="63459488"/>
<dbReference type="HAMAP" id="MF_00220_B">
    <property type="entry name" value="PyrC_classI_B"/>
    <property type="match status" value="1"/>
</dbReference>
<dbReference type="NCBIfam" id="NF006836">
    <property type="entry name" value="PRK09357.1-1"/>
    <property type="match status" value="1"/>
</dbReference>
<feature type="binding site" evidence="6">
    <location>
        <position position="159"/>
    </location>
    <ligand>
        <name>Zn(2+)</name>
        <dbReference type="ChEBI" id="CHEBI:29105"/>
        <label>1</label>
    </ligand>
</feature>
<dbReference type="EMBL" id="LT906453">
    <property type="protein sequence ID" value="SNV21519.1"/>
    <property type="molecule type" value="Genomic_DNA"/>
</dbReference>
<feature type="binding site" evidence="6">
    <location>
        <position position="159"/>
    </location>
    <ligand>
        <name>Zn(2+)</name>
        <dbReference type="ChEBI" id="CHEBI:29105"/>
        <label>2</label>
    </ligand>
</feature>
<feature type="binding site" evidence="6">
    <location>
        <position position="99"/>
    </location>
    <ligand>
        <name>substrate</name>
    </ligand>
</feature>
<dbReference type="SUPFAM" id="SSF51556">
    <property type="entry name" value="Metallo-dependent hydrolases"/>
    <property type="match status" value="1"/>
</dbReference>
<dbReference type="InterPro" id="IPR050138">
    <property type="entry name" value="DHOase/Allantoinase_Hydrolase"/>
</dbReference>
<keyword evidence="6" id="KW-0862">Zinc</keyword>
<proteinExistence type="inferred from homology"/>
<dbReference type="InterPro" id="IPR032466">
    <property type="entry name" value="Metal_Hydrolase"/>
</dbReference>
<name>A0A239VID7_9MICO</name>
<dbReference type="Gene3D" id="3.20.20.140">
    <property type="entry name" value="Metal-dependent hydrolases"/>
    <property type="match status" value="1"/>
</dbReference>
<dbReference type="PROSITE" id="PS00483">
    <property type="entry name" value="DIHYDROOROTASE_2"/>
    <property type="match status" value="1"/>
</dbReference>
<evidence type="ECO:0000313" key="8">
    <source>
        <dbReference type="EMBL" id="SNV21519.1"/>
    </source>
</evidence>
<protein>
    <recommendedName>
        <fullName evidence="6">Dihydroorotase</fullName>
        <shortName evidence="6">DHOase</shortName>
        <ecNumber evidence="6">3.5.2.3</ecNumber>
    </recommendedName>
</protein>
<dbReference type="GO" id="GO:0006145">
    <property type="term" value="P:purine nucleobase catabolic process"/>
    <property type="evidence" value="ECO:0007669"/>
    <property type="project" value="TreeGrafter"/>
</dbReference>
<dbReference type="CDD" id="cd01317">
    <property type="entry name" value="DHOase_IIa"/>
    <property type="match status" value="1"/>
</dbReference>
<evidence type="ECO:0000256" key="3">
    <source>
        <dbReference type="ARBA" id="ARBA00022723"/>
    </source>
</evidence>
<comment type="cofactor">
    <cofactor evidence="6">
        <name>Zn(2+)</name>
        <dbReference type="ChEBI" id="CHEBI:29105"/>
    </cofactor>
    <text evidence="6">Binds 2 Zn(2+) ions per subunit.</text>
</comment>
<dbReference type="Gene3D" id="2.30.40.10">
    <property type="entry name" value="Urease, subunit C, domain 1"/>
    <property type="match status" value="1"/>
</dbReference>
<feature type="binding site" evidence="6">
    <location>
        <position position="186"/>
    </location>
    <ligand>
        <name>Zn(2+)</name>
        <dbReference type="ChEBI" id="CHEBI:29105"/>
        <label>2</label>
    </ligand>
</feature>
<dbReference type="RefSeq" id="WP_028327965.1">
    <property type="nucleotide sequence ID" value="NZ_LT906453.1"/>
</dbReference>
<dbReference type="STRING" id="1121387.GCA_000429885_02051"/>
<dbReference type="GO" id="GO:0008270">
    <property type="term" value="F:zinc ion binding"/>
    <property type="evidence" value="ECO:0007669"/>
    <property type="project" value="UniProtKB-UniRule"/>
</dbReference>
<comment type="pathway">
    <text evidence="6">Pyrimidine metabolism; UMP biosynthesis via de novo pathway; (S)-dihydroorotate from bicarbonate: step 3/3.</text>
</comment>
<evidence type="ECO:0000259" key="7">
    <source>
        <dbReference type="Pfam" id="PF12890"/>
    </source>
</evidence>
<dbReference type="Pfam" id="PF12890">
    <property type="entry name" value="DHOase"/>
    <property type="match status" value="1"/>
</dbReference>
<accession>A0A239VID7</accession>
<dbReference type="AlphaFoldDB" id="A0A239VID7"/>
<sequence length="449" mass="46934">MTSTNSNNRTVVITNASLLGERSADLVITDGVISQITEPGTANVPDALTIDATGLVALPGLVDPHTHLREPGREDAETILTGTRAAAVGGYTAVMAMANTTPVTDTAAAAEWVHDAGVATPYCDVHPVGAVTKGLNGEELAELGLMNSSRAGVTMFSDDGKCVADPVIMRRALQYVAAFDGVIAQHSQDPRLAPGSSCCDEGPVSGRLGLPGWPAAAEESIIARDIMLAKFAGARLHVCHLSTAGSVELVRWGKAQGVNITAEATPHHLALTADLLESYDSVYKVNPPLRSMKDVEALRAGLADGTIDMVGTDHAPHALVDKQHDFAVAANGMLGLETALSVVSDVLVHTGAMTWADVAQSISVRPASLAGLSDQGRPLEVGEPANIALVDPQATYTVDREESASISRNNPWHGRTLRGRVRHTLLRGVPTFLNGELTDLQVTPRGGCA</sequence>
<feature type="active site" evidence="6">
    <location>
        <position position="313"/>
    </location>
</feature>
<dbReference type="EC" id="3.5.2.3" evidence="6"/>
<dbReference type="InterPro" id="IPR004722">
    <property type="entry name" value="DHOase"/>
</dbReference>
<dbReference type="NCBIfam" id="TIGR00857">
    <property type="entry name" value="pyrC_multi"/>
    <property type="match status" value="1"/>
</dbReference>
<dbReference type="SUPFAM" id="SSF51338">
    <property type="entry name" value="Composite domain of metallo-dependent hydrolases"/>
    <property type="match status" value="1"/>
</dbReference>
<feature type="binding site" evidence="6">
    <location>
        <position position="313"/>
    </location>
    <ligand>
        <name>Zn(2+)</name>
        <dbReference type="ChEBI" id="CHEBI:29105"/>
        <label>1</label>
    </ligand>
</feature>
<evidence type="ECO:0000256" key="5">
    <source>
        <dbReference type="ARBA" id="ARBA00022975"/>
    </source>
</evidence>
<evidence type="ECO:0000256" key="4">
    <source>
        <dbReference type="ARBA" id="ARBA00022801"/>
    </source>
</evidence>
<dbReference type="GO" id="GO:0004151">
    <property type="term" value="F:dihydroorotase activity"/>
    <property type="evidence" value="ECO:0007669"/>
    <property type="project" value="UniProtKB-UniRule"/>
</dbReference>
<feature type="binding site" evidence="6">
    <location>
        <position position="65"/>
    </location>
    <ligand>
        <name>Zn(2+)</name>
        <dbReference type="ChEBI" id="CHEBI:29105"/>
        <label>1</label>
    </ligand>
</feature>
<dbReference type="PANTHER" id="PTHR43668">
    <property type="entry name" value="ALLANTOINASE"/>
    <property type="match status" value="1"/>
</dbReference>
<feature type="binding site" evidence="6">
    <location>
        <position position="317"/>
    </location>
    <ligand>
        <name>substrate</name>
    </ligand>
</feature>
<evidence type="ECO:0000256" key="6">
    <source>
        <dbReference type="HAMAP-Rule" id="MF_00220"/>
    </source>
</evidence>
<comment type="caution">
    <text evidence="6">Lacks conserved residue(s) required for the propagation of feature annotation.</text>
</comment>
<reference evidence="8 9" key="1">
    <citation type="submission" date="2017-06" db="EMBL/GenBank/DDBJ databases">
        <authorList>
            <consortium name="Pathogen Informatics"/>
        </authorList>
    </citation>
    <scope>NUCLEOTIDE SEQUENCE [LARGE SCALE GENOMIC DNA]</scope>
    <source>
        <strain evidence="8 9">NCTC13039</strain>
    </source>
</reference>
<dbReference type="GO" id="GO:0005737">
    <property type="term" value="C:cytoplasm"/>
    <property type="evidence" value="ECO:0007669"/>
    <property type="project" value="TreeGrafter"/>
</dbReference>
<comment type="similarity">
    <text evidence="2 6">Belongs to the metallo-dependent hydrolases superfamily. DHOase family. Class I DHOase subfamily.</text>
</comment>
<feature type="binding site" evidence="6">
    <location>
        <begin position="67"/>
        <end position="69"/>
    </location>
    <ligand>
        <name>substrate</name>
    </ligand>
</feature>
<dbReference type="UniPathway" id="UPA00070">
    <property type="reaction ID" value="UER00117"/>
</dbReference>
<comment type="catalytic activity">
    <reaction evidence="6">
        <text>(S)-dihydroorotate + H2O = N-carbamoyl-L-aspartate + H(+)</text>
        <dbReference type="Rhea" id="RHEA:24296"/>
        <dbReference type="ChEBI" id="CHEBI:15377"/>
        <dbReference type="ChEBI" id="CHEBI:15378"/>
        <dbReference type="ChEBI" id="CHEBI:30864"/>
        <dbReference type="ChEBI" id="CHEBI:32814"/>
        <dbReference type="EC" id="3.5.2.3"/>
    </reaction>
</comment>
<keyword evidence="5 6" id="KW-0665">Pyrimidine biosynthesis</keyword>
<dbReference type="GO" id="GO:0004038">
    <property type="term" value="F:allantoinase activity"/>
    <property type="evidence" value="ECO:0007669"/>
    <property type="project" value="TreeGrafter"/>
</dbReference>
<feature type="binding site" evidence="6">
    <location>
        <position position="286"/>
    </location>
    <ligand>
        <name>substrate</name>
    </ligand>
</feature>
<evidence type="ECO:0000256" key="2">
    <source>
        <dbReference type="ARBA" id="ARBA00010286"/>
    </source>
</evidence>
<keyword evidence="3 6" id="KW-0479">Metal-binding</keyword>
<feature type="domain" description="Dihydroorotase catalytic" evidence="7">
    <location>
        <begin position="56"/>
        <end position="243"/>
    </location>
</feature>
<dbReference type="KEGG" id="dco:SAMEA4475696_1259"/>
<evidence type="ECO:0000313" key="9">
    <source>
        <dbReference type="Proteomes" id="UP000242637"/>
    </source>
</evidence>
<dbReference type="InterPro" id="IPR011059">
    <property type="entry name" value="Metal-dep_hydrolase_composite"/>
</dbReference>
<organism evidence="8 9">
    <name type="scientific">Dermatophilus congolensis</name>
    <dbReference type="NCBI Taxonomy" id="1863"/>
    <lineage>
        <taxon>Bacteria</taxon>
        <taxon>Bacillati</taxon>
        <taxon>Actinomycetota</taxon>
        <taxon>Actinomycetes</taxon>
        <taxon>Micrococcales</taxon>
        <taxon>Dermatophilaceae</taxon>
        <taxon>Dermatophilus</taxon>
    </lineage>
</organism>
<feature type="binding site" evidence="6">
    <location>
        <position position="67"/>
    </location>
    <ligand>
        <name>Zn(2+)</name>
        <dbReference type="ChEBI" id="CHEBI:29105"/>
        <label>1</label>
    </ligand>
</feature>
<keyword evidence="4 6" id="KW-0378">Hydrolase</keyword>
<dbReference type="GO" id="GO:0044205">
    <property type="term" value="P:'de novo' UMP biosynthetic process"/>
    <property type="evidence" value="ECO:0007669"/>
    <property type="project" value="UniProtKB-UniRule"/>
</dbReference>
<gene>
    <name evidence="6 8" type="primary">pyrC</name>
    <name evidence="8" type="ORF">SAMEA4475696_01259</name>
</gene>
<dbReference type="OrthoDB" id="9803027at2"/>
<dbReference type="Proteomes" id="UP000242637">
    <property type="component" value="Chromosome 1"/>
</dbReference>
<dbReference type="PANTHER" id="PTHR43668:SF2">
    <property type="entry name" value="ALLANTOINASE"/>
    <property type="match status" value="1"/>
</dbReference>
<comment type="function">
    <text evidence="1 6">Catalyzes the reversible cyclization of carbamoyl aspartate to dihydroorotate.</text>
</comment>
<dbReference type="InterPro" id="IPR024403">
    <property type="entry name" value="DHOase_cat"/>
</dbReference>